<gene>
    <name evidence="1" type="ORF">RKE40_06230</name>
</gene>
<name>A0ABU3S3Y9_9HYPH</name>
<proteinExistence type="predicted"/>
<reference evidence="1 2" key="1">
    <citation type="submission" date="2023-09" db="EMBL/GenBank/DDBJ databases">
        <title>Whole genome shotgun sequencing (WGS) of Bosea sp. ZW T0_25, isolated from stored onions (Allium cepa).</title>
        <authorList>
            <person name="Stoll D.A."/>
            <person name="Huch M."/>
        </authorList>
    </citation>
    <scope>NUCLEOTIDE SEQUENCE [LARGE SCALE GENOMIC DNA]</scope>
    <source>
        <strain evidence="1 2">ZW T0_25</strain>
    </source>
</reference>
<evidence type="ECO:0000313" key="2">
    <source>
        <dbReference type="Proteomes" id="UP001254257"/>
    </source>
</evidence>
<dbReference type="PANTHER" id="PTHR37943">
    <property type="entry name" value="PROTEIN VES"/>
    <property type="match status" value="1"/>
</dbReference>
<evidence type="ECO:0000313" key="1">
    <source>
        <dbReference type="EMBL" id="MDU0339467.1"/>
    </source>
</evidence>
<dbReference type="Proteomes" id="UP001254257">
    <property type="component" value="Unassembled WGS sequence"/>
</dbReference>
<dbReference type="Pfam" id="PF05962">
    <property type="entry name" value="HutD"/>
    <property type="match status" value="1"/>
</dbReference>
<sequence>MHPHPTTTSSDRSPPDGLALTRLDPADYGRAPWKNGGGVTIDIAALYRGDAVAGSWSGLVWRLGRTAIVTPAPFSDLSGHDRQQVVVSGRGLVLDTPEGEIDLREPFRPMGYDGGLNIVSRLENGPVEVVNLIADRNLARIAIAVLQEGSALFLQPGTHIVYAADGPLAFEVEGSPTPLAHDQALRIDAARPLKLRGEAGRGLIASIYPIAAEAPAA</sequence>
<comment type="caution">
    <text evidence="1">The sequence shown here is derived from an EMBL/GenBank/DDBJ whole genome shotgun (WGS) entry which is preliminary data.</text>
</comment>
<keyword evidence="2" id="KW-1185">Reference proteome</keyword>
<dbReference type="Gene3D" id="2.60.120.10">
    <property type="entry name" value="Jelly Rolls"/>
    <property type="match status" value="1"/>
</dbReference>
<dbReference type="PANTHER" id="PTHR37943:SF1">
    <property type="entry name" value="PROTEIN VES"/>
    <property type="match status" value="1"/>
</dbReference>
<protein>
    <submittedName>
        <fullName evidence="1">HutD family protein</fullName>
    </submittedName>
</protein>
<dbReference type="RefSeq" id="WP_316017368.1">
    <property type="nucleotide sequence ID" value="NZ_JAWDID010000006.1"/>
</dbReference>
<dbReference type="EMBL" id="JAWDID010000006">
    <property type="protein sequence ID" value="MDU0339467.1"/>
    <property type="molecule type" value="Genomic_DNA"/>
</dbReference>
<accession>A0ABU3S3Y9</accession>
<dbReference type="InterPro" id="IPR014710">
    <property type="entry name" value="RmlC-like_jellyroll"/>
</dbReference>
<dbReference type="InterPro" id="IPR010282">
    <property type="entry name" value="Uncharacterised_HutD/Ves"/>
</dbReference>
<organism evidence="1 2">
    <name type="scientific">Bosea rubneri</name>
    <dbReference type="NCBI Taxonomy" id="3075434"/>
    <lineage>
        <taxon>Bacteria</taxon>
        <taxon>Pseudomonadati</taxon>
        <taxon>Pseudomonadota</taxon>
        <taxon>Alphaproteobacteria</taxon>
        <taxon>Hyphomicrobiales</taxon>
        <taxon>Boseaceae</taxon>
        <taxon>Bosea</taxon>
    </lineage>
</organism>
<dbReference type="InterPro" id="IPR011051">
    <property type="entry name" value="RmlC_Cupin_sf"/>
</dbReference>
<dbReference type="SUPFAM" id="SSF51182">
    <property type="entry name" value="RmlC-like cupins"/>
    <property type="match status" value="1"/>
</dbReference>